<reference evidence="1" key="1">
    <citation type="submission" date="2021-01" db="EMBL/GenBank/DDBJ databases">
        <authorList>
            <person name="Corre E."/>
            <person name="Pelletier E."/>
            <person name="Niang G."/>
            <person name="Scheremetjew M."/>
            <person name="Finn R."/>
            <person name="Kale V."/>
            <person name="Holt S."/>
            <person name="Cochrane G."/>
            <person name="Meng A."/>
            <person name="Brown T."/>
            <person name="Cohen L."/>
        </authorList>
    </citation>
    <scope>NUCLEOTIDE SEQUENCE</scope>
    <source>
        <strain evidence="1">Pop2</strain>
    </source>
</reference>
<sequence length="283" mass="32748">MYILYHNTHAFTLYFPYFFTGWYHNDIKLQLHGELRLTFPPLHYSQSSMKNPIVRRFPLIHQIIPVKPSGRIEYGVHLFPFTFSFIPSSTQSSSLNEKKNVSTSTSLMLKSLLETYHGTFIHVSYMLSISIARGFFSRTLENQLEFILHSANNNHFGLLSPPLVLANSEYSTQQQQSNSHPVLISFNHTNMNTDSQFTSLGQYSTHPQSLSTPQFDIRGQFYSYHVYLNHNYAEKEDDDNCIRGEIKVQYTNIPISSLDVFFKSCRNVWCTIIISVDTAQFSK</sequence>
<dbReference type="AlphaFoldDB" id="A0A7S1YSU8"/>
<dbReference type="InterPro" id="IPR014752">
    <property type="entry name" value="Arrestin-like_C"/>
</dbReference>
<dbReference type="Gene3D" id="2.60.40.640">
    <property type="match status" value="1"/>
</dbReference>
<name>A0A7S1YSU8_9STRA</name>
<gene>
    <name evidence="1" type="ORF">DBRI1063_LOCUS4834</name>
</gene>
<accession>A0A7S1YSU8</accession>
<evidence type="ECO:0000313" key="1">
    <source>
        <dbReference type="EMBL" id="CAD9318416.1"/>
    </source>
</evidence>
<protein>
    <submittedName>
        <fullName evidence="1">Uncharacterized protein</fullName>
    </submittedName>
</protein>
<proteinExistence type="predicted"/>
<dbReference type="EMBL" id="HBGN01007601">
    <property type="protein sequence ID" value="CAD9318416.1"/>
    <property type="molecule type" value="Transcribed_RNA"/>
</dbReference>
<organism evidence="1">
    <name type="scientific">Ditylum brightwellii</name>
    <dbReference type="NCBI Taxonomy" id="49249"/>
    <lineage>
        <taxon>Eukaryota</taxon>
        <taxon>Sar</taxon>
        <taxon>Stramenopiles</taxon>
        <taxon>Ochrophyta</taxon>
        <taxon>Bacillariophyta</taxon>
        <taxon>Mediophyceae</taxon>
        <taxon>Lithodesmiophycidae</taxon>
        <taxon>Lithodesmiales</taxon>
        <taxon>Lithodesmiaceae</taxon>
        <taxon>Ditylum</taxon>
    </lineage>
</organism>